<evidence type="ECO:0000256" key="3">
    <source>
        <dbReference type="ARBA" id="ARBA00012438"/>
    </source>
</evidence>
<dbReference type="CDD" id="cd00075">
    <property type="entry name" value="HATPase"/>
    <property type="match status" value="1"/>
</dbReference>
<dbReference type="HOGENOM" id="CLU_000445_89_6_11"/>
<dbReference type="PRINTS" id="PR00344">
    <property type="entry name" value="BCTRLSENSOR"/>
</dbReference>
<dbReference type="KEGG" id="cai:Caci_4195"/>
<evidence type="ECO:0000313" key="11">
    <source>
        <dbReference type="Proteomes" id="UP000000851"/>
    </source>
</evidence>
<dbReference type="FunFam" id="3.30.565.10:FF:000006">
    <property type="entry name" value="Sensor histidine kinase WalK"/>
    <property type="match status" value="1"/>
</dbReference>
<dbReference type="CDD" id="cd00082">
    <property type="entry name" value="HisKA"/>
    <property type="match status" value="1"/>
</dbReference>
<sequence precursor="true">MAAPVPLYRSLLVRLLAASCVIAGCAIAATAWIAASTATSALARQQGQTLQTDTDIVSQLSGYAVGHTDWTGVAPLLRQLTERYQLRIALVGTDGKMISDSSAQPAPLPPSDIATIDPLSFDTSTTPGVQKPGLDPRVIGPYQLTPDESNTLRQMADKGLLCLTKYGGQAQLVELLSGRYVLQQSGAPQRATDICGNPNQYVVPATPTEVKPLADLAAATSACLVHERLPVPPNLSVTTAFQVQSSQPASASMKPAQQCLQTARRDQLRPYVAAPAQLYLGIGTTAREHFDLSGPNRSKIIWTAALVLAVTVAVTALAGLRLVRPLRALIYTARQDPADFARAPVTTRDETGYLAMAFNQLTERREQMDAQRKAMVADIAHELRSPLTNIRGWLEVTRDGLVEPTPDLITSLHDEAVVLQRVIDDLQDLASADAGTLRVHPQPIAALDLLQQVALAHRAQAADLGITVEVHAEPGLDVYADPERIRQVLGNLVSNAVRHSASGAHVTLTARPTADGVELSAQDTGCGIAQADLPYIFDRFWRSEKSRNRGTGGSGLGLAIARHLVLAHGGTITVESFVGVGTTMTVRLPPPC</sequence>
<comment type="subcellular location">
    <subcellularLocation>
        <location evidence="2">Cell membrane</location>
    </subcellularLocation>
</comment>
<feature type="transmembrane region" description="Helical" evidence="8">
    <location>
        <begin position="300"/>
        <end position="320"/>
    </location>
</feature>
<keyword evidence="8" id="KW-0472">Membrane</keyword>
<keyword evidence="8" id="KW-1133">Transmembrane helix</keyword>
<keyword evidence="7" id="KW-0902">Two-component regulatory system</keyword>
<keyword evidence="4" id="KW-0597">Phosphoprotein</keyword>
<dbReference type="PROSITE" id="PS50109">
    <property type="entry name" value="HIS_KIN"/>
    <property type="match status" value="1"/>
</dbReference>
<reference evidence="10 11" key="1">
    <citation type="journal article" date="2009" name="Stand. Genomic Sci.">
        <title>Complete genome sequence of Catenulispora acidiphila type strain (ID 139908).</title>
        <authorList>
            <person name="Copeland A."/>
            <person name="Lapidus A."/>
            <person name="Glavina Del Rio T."/>
            <person name="Nolan M."/>
            <person name="Lucas S."/>
            <person name="Chen F."/>
            <person name="Tice H."/>
            <person name="Cheng J.F."/>
            <person name="Bruce D."/>
            <person name="Goodwin L."/>
            <person name="Pitluck S."/>
            <person name="Mikhailova N."/>
            <person name="Pati A."/>
            <person name="Ivanova N."/>
            <person name="Mavromatis K."/>
            <person name="Chen A."/>
            <person name="Palaniappan K."/>
            <person name="Chain P."/>
            <person name="Land M."/>
            <person name="Hauser L."/>
            <person name="Chang Y.J."/>
            <person name="Jeffries C.D."/>
            <person name="Chertkov O."/>
            <person name="Brettin T."/>
            <person name="Detter J.C."/>
            <person name="Han C."/>
            <person name="Ali Z."/>
            <person name="Tindall B.J."/>
            <person name="Goker M."/>
            <person name="Bristow J."/>
            <person name="Eisen J.A."/>
            <person name="Markowitz V."/>
            <person name="Hugenholtz P."/>
            <person name="Kyrpides N.C."/>
            <person name="Klenk H.P."/>
        </authorList>
    </citation>
    <scope>NUCLEOTIDE SEQUENCE [LARGE SCALE GENOMIC DNA]</scope>
    <source>
        <strain evidence="11">DSM 44928 / JCM 14897 / NBRC 102108 / NRRL B-24433 / ID139908</strain>
    </source>
</reference>
<evidence type="ECO:0000313" key="10">
    <source>
        <dbReference type="EMBL" id="ACU73059.1"/>
    </source>
</evidence>
<feature type="domain" description="Histidine kinase" evidence="9">
    <location>
        <begin position="378"/>
        <end position="592"/>
    </location>
</feature>
<dbReference type="InParanoid" id="C7QI14"/>
<dbReference type="AlphaFoldDB" id="C7QI14"/>
<keyword evidence="8" id="KW-0812">Transmembrane</keyword>
<evidence type="ECO:0000256" key="4">
    <source>
        <dbReference type="ARBA" id="ARBA00022553"/>
    </source>
</evidence>
<evidence type="ECO:0000256" key="8">
    <source>
        <dbReference type="SAM" id="Phobius"/>
    </source>
</evidence>
<name>C7QI14_CATAD</name>
<dbReference type="SUPFAM" id="SSF47384">
    <property type="entry name" value="Homodimeric domain of signal transducing histidine kinase"/>
    <property type="match status" value="1"/>
</dbReference>
<dbReference type="Pfam" id="PF02518">
    <property type="entry name" value="HATPase_c"/>
    <property type="match status" value="1"/>
</dbReference>
<dbReference type="SMART" id="SM00388">
    <property type="entry name" value="HisKA"/>
    <property type="match status" value="1"/>
</dbReference>
<dbReference type="Gene3D" id="1.10.287.130">
    <property type="match status" value="1"/>
</dbReference>
<keyword evidence="11" id="KW-1185">Reference proteome</keyword>
<evidence type="ECO:0000256" key="1">
    <source>
        <dbReference type="ARBA" id="ARBA00000085"/>
    </source>
</evidence>
<dbReference type="STRING" id="479433.Caci_4195"/>
<dbReference type="SUPFAM" id="SSF55874">
    <property type="entry name" value="ATPase domain of HSP90 chaperone/DNA topoisomerase II/histidine kinase"/>
    <property type="match status" value="1"/>
</dbReference>
<dbReference type="InterPro" id="IPR050736">
    <property type="entry name" value="Sensor_HK_Regulatory"/>
</dbReference>
<comment type="catalytic activity">
    <reaction evidence="1">
        <text>ATP + protein L-histidine = ADP + protein N-phospho-L-histidine.</text>
        <dbReference type="EC" id="2.7.13.3"/>
    </reaction>
</comment>
<dbReference type="InterPro" id="IPR005467">
    <property type="entry name" value="His_kinase_dom"/>
</dbReference>
<dbReference type="InterPro" id="IPR036097">
    <property type="entry name" value="HisK_dim/P_sf"/>
</dbReference>
<dbReference type="eggNOG" id="COG5002">
    <property type="taxonomic scope" value="Bacteria"/>
</dbReference>
<evidence type="ECO:0000256" key="7">
    <source>
        <dbReference type="ARBA" id="ARBA00023012"/>
    </source>
</evidence>
<gene>
    <name evidence="10" type="ordered locus">Caci_4195</name>
</gene>
<dbReference type="Proteomes" id="UP000000851">
    <property type="component" value="Chromosome"/>
</dbReference>
<dbReference type="CDD" id="cd06225">
    <property type="entry name" value="HAMP"/>
    <property type="match status" value="1"/>
</dbReference>
<evidence type="ECO:0000256" key="6">
    <source>
        <dbReference type="ARBA" id="ARBA00022777"/>
    </source>
</evidence>
<evidence type="ECO:0000259" key="9">
    <source>
        <dbReference type="PROSITE" id="PS50109"/>
    </source>
</evidence>
<dbReference type="InterPro" id="IPR003594">
    <property type="entry name" value="HATPase_dom"/>
</dbReference>
<keyword evidence="5 10" id="KW-0808">Transferase</keyword>
<dbReference type="InterPro" id="IPR036890">
    <property type="entry name" value="HATPase_C_sf"/>
</dbReference>
<dbReference type="Pfam" id="PF00512">
    <property type="entry name" value="HisKA"/>
    <property type="match status" value="1"/>
</dbReference>
<accession>C7QI14</accession>
<dbReference type="OrthoDB" id="9757990at2"/>
<keyword evidence="6 10" id="KW-0418">Kinase</keyword>
<evidence type="ECO:0000256" key="2">
    <source>
        <dbReference type="ARBA" id="ARBA00004236"/>
    </source>
</evidence>
<dbReference type="GO" id="GO:0005886">
    <property type="term" value="C:plasma membrane"/>
    <property type="evidence" value="ECO:0007669"/>
    <property type="project" value="UniProtKB-SubCell"/>
</dbReference>
<evidence type="ECO:0000256" key="5">
    <source>
        <dbReference type="ARBA" id="ARBA00022679"/>
    </source>
</evidence>
<dbReference type="PANTHER" id="PTHR43711">
    <property type="entry name" value="TWO-COMPONENT HISTIDINE KINASE"/>
    <property type="match status" value="1"/>
</dbReference>
<dbReference type="EMBL" id="CP001700">
    <property type="protein sequence ID" value="ACU73059.1"/>
    <property type="molecule type" value="Genomic_DNA"/>
</dbReference>
<dbReference type="Gene3D" id="6.10.340.10">
    <property type="match status" value="1"/>
</dbReference>
<dbReference type="RefSeq" id="WP_015792788.1">
    <property type="nucleotide sequence ID" value="NC_013131.1"/>
</dbReference>
<dbReference type="PANTHER" id="PTHR43711:SF1">
    <property type="entry name" value="HISTIDINE KINASE 1"/>
    <property type="match status" value="1"/>
</dbReference>
<organism evidence="10 11">
    <name type="scientific">Catenulispora acidiphila (strain DSM 44928 / JCM 14897 / NBRC 102108 / NRRL B-24433 / ID139908)</name>
    <dbReference type="NCBI Taxonomy" id="479433"/>
    <lineage>
        <taxon>Bacteria</taxon>
        <taxon>Bacillati</taxon>
        <taxon>Actinomycetota</taxon>
        <taxon>Actinomycetes</taxon>
        <taxon>Catenulisporales</taxon>
        <taxon>Catenulisporaceae</taxon>
        <taxon>Catenulispora</taxon>
    </lineage>
</organism>
<dbReference type="SMART" id="SM00387">
    <property type="entry name" value="HATPase_c"/>
    <property type="match status" value="1"/>
</dbReference>
<proteinExistence type="predicted"/>
<dbReference type="InterPro" id="IPR004358">
    <property type="entry name" value="Sig_transdc_His_kin-like_C"/>
</dbReference>
<dbReference type="InterPro" id="IPR003661">
    <property type="entry name" value="HisK_dim/P_dom"/>
</dbReference>
<protein>
    <recommendedName>
        <fullName evidence="3">histidine kinase</fullName>
        <ecNumber evidence="3">2.7.13.3</ecNumber>
    </recommendedName>
</protein>
<dbReference type="Gene3D" id="3.30.565.10">
    <property type="entry name" value="Histidine kinase-like ATPase, C-terminal domain"/>
    <property type="match status" value="1"/>
</dbReference>
<feature type="transmembrane region" description="Helical" evidence="8">
    <location>
        <begin position="12"/>
        <end position="35"/>
    </location>
</feature>
<dbReference type="GO" id="GO:0000155">
    <property type="term" value="F:phosphorelay sensor kinase activity"/>
    <property type="evidence" value="ECO:0007669"/>
    <property type="project" value="InterPro"/>
</dbReference>
<dbReference type="EC" id="2.7.13.3" evidence="3"/>